<keyword evidence="3" id="KW-0597">Phosphoprotein</keyword>
<dbReference type="OrthoDB" id="10251727at2759"/>
<dbReference type="Proteomes" id="UP001153678">
    <property type="component" value="Unassembled WGS sequence"/>
</dbReference>
<dbReference type="InterPro" id="IPR028364">
    <property type="entry name" value="Ribosomal_uL1/biogenesis"/>
</dbReference>
<keyword evidence="2" id="KW-1017">Isopeptide bond</keyword>
<evidence type="ECO:0000256" key="3">
    <source>
        <dbReference type="ARBA" id="ARBA00022553"/>
    </source>
</evidence>
<dbReference type="FunFam" id="3.40.50.790:FF:000004">
    <property type="entry name" value="Ribosomal L1 domain-containing 1-like 1"/>
    <property type="match status" value="1"/>
</dbReference>
<evidence type="ECO:0000256" key="8">
    <source>
        <dbReference type="ARBA" id="ARBA00054167"/>
    </source>
</evidence>
<dbReference type="GO" id="GO:0003723">
    <property type="term" value="F:RNA binding"/>
    <property type="evidence" value="ECO:0007669"/>
    <property type="project" value="InterPro"/>
</dbReference>
<keyword evidence="4" id="KW-0832">Ubl conjugation</keyword>
<dbReference type="InterPro" id="IPR016095">
    <property type="entry name" value="Ribosomal_uL1_3-a/b-sand"/>
</dbReference>
<feature type="region of interest" description="Disordered" evidence="11">
    <location>
        <begin position="311"/>
        <end position="333"/>
    </location>
</feature>
<comment type="similarity">
    <text evidence="9">Belongs to the universal ribosomal protein uL1 family. Highly divergent.</text>
</comment>
<evidence type="ECO:0000256" key="10">
    <source>
        <dbReference type="ARBA" id="ARBA00070787"/>
    </source>
</evidence>
<evidence type="ECO:0000256" key="9">
    <source>
        <dbReference type="ARBA" id="ARBA00061550"/>
    </source>
</evidence>
<proteinExistence type="inferred from homology"/>
<evidence type="ECO:0000256" key="2">
    <source>
        <dbReference type="ARBA" id="ARBA00022499"/>
    </source>
</evidence>
<evidence type="ECO:0000256" key="7">
    <source>
        <dbReference type="ARBA" id="ARBA00023242"/>
    </source>
</evidence>
<keyword evidence="7" id="KW-0539">Nucleus</keyword>
<dbReference type="InterPro" id="IPR023674">
    <property type="entry name" value="Ribosomal_uL1-like"/>
</dbReference>
<evidence type="ECO:0000256" key="11">
    <source>
        <dbReference type="SAM" id="MobiDB-lite"/>
    </source>
</evidence>
<dbReference type="SUPFAM" id="SSF56808">
    <property type="entry name" value="Ribosomal protein L1"/>
    <property type="match status" value="1"/>
</dbReference>
<gene>
    <name evidence="12" type="ORF">FWILDA_LOCUS5709</name>
</gene>
<evidence type="ECO:0000256" key="1">
    <source>
        <dbReference type="ARBA" id="ARBA00004604"/>
    </source>
</evidence>
<dbReference type="CDD" id="cd00403">
    <property type="entry name" value="Ribosomal_L1"/>
    <property type="match status" value="1"/>
</dbReference>
<evidence type="ECO:0000256" key="6">
    <source>
        <dbReference type="ARBA" id="ARBA00023054"/>
    </source>
</evidence>
<sequence>MDSDTDSSNTNPVVDLKLIEKATHALLKHEKVRPKLENDLLSDGQPVNVWLLVSLFKFSDKPKLKPHPLYGSSTEICLITKDPQRTYKEWVAAHNVKWVHNVIGISKLRKKYIPYEAKRNLCDSYDLFLTDERILPLLPKMLGKYFFEKKKQPIPVNISKEKNFKKEILKACHCTYMYYSPGVCLSIKVGTTGMTSKQLLENLEMAIPVIVDKIPRKWKNIQSLQIKTTESISLPIYNCLPSLPIEIDPIRLENSLSSSSTFIDTAYRTTVCERGNGHGRHNQREWSLLCAQLDDPDFEPGYDFEQDKQNQNVLDDSNKKDNNNENLSQSRRISPTWKYFNDQTSQHPGRPVLATVLDLCTKFTLFATGEESTNQQIQLIQ</sequence>
<evidence type="ECO:0000256" key="5">
    <source>
        <dbReference type="ARBA" id="ARBA00022990"/>
    </source>
</evidence>
<protein>
    <recommendedName>
        <fullName evidence="10">Ribosomal L1 domain-containing protein 1</fullName>
    </recommendedName>
</protein>
<evidence type="ECO:0000256" key="4">
    <source>
        <dbReference type="ARBA" id="ARBA00022843"/>
    </source>
</evidence>
<organism evidence="12 13">
    <name type="scientific">Funneliformis geosporum</name>
    <dbReference type="NCBI Taxonomy" id="1117311"/>
    <lineage>
        <taxon>Eukaryota</taxon>
        <taxon>Fungi</taxon>
        <taxon>Fungi incertae sedis</taxon>
        <taxon>Mucoromycota</taxon>
        <taxon>Glomeromycotina</taxon>
        <taxon>Glomeromycetes</taxon>
        <taxon>Glomerales</taxon>
        <taxon>Glomeraceae</taxon>
        <taxon>Funneliformis</taxon>
    </lineage>
</organism>
<dbReference type="EMBL" id="CAMKVN010000969">
    <property type="protein sequence ID" value="CAI2172694.1"/>
    <property type="molecule type" value="Genomic_DNA"/>
</dbReference>
<dbReference type="Gene3D" id="3.40.50.790">
    <property type="match status" value="1"/>
</dbReference>
<keyword evidence="5" id="KW-0007">Acetylation</keyword>
<dbReference type="PANTHER" id="PTHR23105">
    <property type="entry name" value="RIBOSOMAL PROTEIN L7AE FAMILY MEMBER"/>
    <property type="match status" value="1"/>
</dbReference>
<comment type="subcellular location">
    <subcellularLocation>
        <location evidence="1">Nucleus</location>
        <location evidence="1">Nucleolus</location>
    </subcellularLocation>
</comment>
<dbReference type="Gene3D" id="3.30.190.20">
    <property type="match status" value="1"/>
</dbReference>
<accession>A0A9W4SKR7</accession>
<reference evidence="12" key="1">
    <citation type="submission" date="2022-08" db="EMBL/GenBank/DDBJ databases">
        <authorList>
            <person name="Kallberg Y."/>
            <person name="Tangrot J."/>
            <person name="Rosling A."/>
        </authorList>
    </citation>
    <scope>NUCLEOTIDE SEQUENCE</scope>
    <source>
        <strain evidence="12">Wild A</strain>
    </source>
</reference>
<name>A0A9W4SKR7_9GLOM</name>
<dbReference type="Pfam" id="PF00687">
    <property type="entry name" value="Ribosomal_L1"/>
    <property type="match status" value="1"/>
</dbReference>
<dbReference type="InterPro" id="IPR050257">
    <property type="entry name" value="eL8/uL1-like"/>
</dbReference>
<evidence type="ECO:0000313" key="12">
    <source>
        <dbReference type="EMBL" id="CAI2172694.1"/>
    </source>
</evidence>
<dbReference type="GO" id="GO:0005730">
    <property type="term" value="C:nucleolus"/>
    <property type="evidence" value="ECO:0007669"/>
    <property type="project" value="UniProtKB-SubCell"/>
</dbReference>
<keyword evidence="13" id="KW-1185">Reference proteome</keyword>
<evidence type="ECO:0000313" key="13">
    <source>
        <dbReference type="Proteomes" id="UP001153678"/>
    </source>
</evidence>
<dbReference type="AlphaFoldDB" id="A0A9W4SKR7"/>
<comment type="function">
    <text evidence="8">Regulates cellular senescence through inhibition of PTEN translation. Acts as a pro-apoptotic regulator in response to DNA damage.</text>
</comment>
<comment type="caution">
    <text evidence="12">The sequence shown here is derived from an EMBL/GenBank/DDBJ whole genome shotgun (WGS) entry which is preliminary data.</text>
</comment>
<keyword evidence="6" id="KW-0175">Coiled coil</keyword>